<dbReference type="InterPro" id="IPR052183">
    <property type="entry name" value="IS_Transposase"/>
</dbReference>
<name>A0A6J4ITN3_9CHLR</name>
<dbReference type="PANTHER" id="PTHR35528:SF3">
    <property type="entry name" value="BLL1675 PROTEIN"/>
    <property type="match status" value="1"/>
</dbReference>
<dbReference type="GO" id="GO:0032196">
    <property type="term" value="P:transposition"/>
    <property type="evidence" value="ECO:0007669"/>
    <property type="project" value="UniProtKB-KW"/>
</dbReference>
<feature type="domain" description="DDE" evidence="4">
    <location>
        <begin position="76"/>
        <end position="204"/>
    </location>
</feature>
<evidence type="ECO:0000313" key="5">
    <source>
        <dbReference type="EMBL" id="CAA9259896.1"/>
    </source>
</evidence>
<dbReference type="EMBL" id="CADCTC010000152">
    <property type="protein sequence ID" value="CAA9259896.1"/>
    <property type="molecule type" value="Genomic_DNA"/>
</dbReference>
<dbReference type="PANTHER" id="PTHR35528">
    <property type="entry name" value="BLL1675 PROTEIN"/>
    <property type="match status" value="1"/>
</dbReference>
<protein>
    <submittedName>
        <fullName evidence="5">Mobile element protein</fullName>
    </submittedName>
</protein>
<evidence type="ECO:0000256" key="2">
    <source>
        <dbReference type="ARBA" id="ARBA00023125"/>
    </source>
</evidence>
<evidence type="ECO:0000256" key="1">
    <source>
        <dbReference type="ARBA" id="ARBA00022578"/>
    </source>
</evidence>
<dbReference type="Pfam" id="PF13610">
    <property type="entry name" value="DDE_Tnp_IS240"/>
    <property type="match status" value="1"/>
</dbReference>
<accession>A0A6J4ITN3</accession>
<dbReference type="NCBIfam" id="NF033587">
    <property type="entry name" value="transpos_IS6"/>
    <property type="match status" value="1"/>
</dbReference>
<keyword evidence="2" id="KW-0238">DNA-binding</keyword>
<organism evidence="5">
    <name type="scientific">uncultured Chloroflexota bacterium</name>
    <dbReference type="NCBI Taxonomy" id="166587"/>
    <lineage>
        <taxon>Bacteria</taxon>
        <taxon>Bacillati</taxon>
        <taxon>Chloroflexota</taxon>
        <taxon>environmental samples</taxon>
    </lineage>
</organism>
<dbReference type="InterPro" id="IPR032874">
    <property type="entry name" value="DDE_dom"/>
</dbReference>
<reference evidence="5" key="1">
    <citation type="submission" date="2020-02" db="EMBL/GenBank/DDBJ databases">
        <authorList>
            <person name="Meier V. D."/>
        </authorList>
    </citation>
    <scope>NUCLEOTIDE SEQUENCE</scope>
    <source>
        <strain evidence="5">AVDCRST_MAG77</strain>
    </source>
</reference>
<sequence length="236" mass="27868">MQQPSSLYKRHRFPGEVISHAAWLCNRCLLSYRDVEELLAGPGIAVSYRAVRRWCITFGQVFADAVRRHRRRAGGKWHLDEVQLKIKGKKHWLWRAVDQDGLVLDILVQDRRNQEAAERFLRRVLDGEERAPRVVVTDKLASYPPALRRVLPGVEHRRHKGLNNRAENSHRPVRKRERTLQRFKSPEHAQRFLEPFSAVCNHFRPRRHLLSADQYRHLRTERFAQWRDAARLSCAA</sequence>
<evidence type="ECO:0000256" key="3">
    <source>
        <dbReference type="ARBA" id="ARBA00023172"/>
    </source>
</evidence>
<evidence type="ECO:0000259" key="4">
    <source>
        <dbReference type="Pfam" id="PF13610"/>
    </source>
</evidence>
<dbReference type="GO" id="GO:0003677">
    <property type="term" value="F:DNA binding"/>
    <property type="evidence" value="ECO:0007669"/>
    <property type="project" value="UniProtKB-KW"/>
</dbReference>
<dbReference type="InterPro" id="IPR047930">
    <property type="entry name" value="Transpos_IS6"/>
</dbReference>
<dbReference type="GO" id="GO:0006310">
    <property type="term" value="P:DNA recombination"/>
    <property type="evidence" value="ECO:0007669"/>
    <property type="project" value="UniProtKB-KW"/>
</dbReference>
<proteinExistence type="predicted"/>
<keyword evidence="1" id="KW-0815">Transposition</keyword>
<keyword evidence="3" id="KW-0233">DNA recombination</keyword>
<dbReference type="AlphaFoldDB" id="A0A6J4ITN3"/>
<gene>
    <name evidence="5" type="ORF">AVDCRST_MAG77-2520</name>
</gene>